<gene>
    <name evidence="1" type="ORF">HPB50_016909</name>
</gene>
<sequence length="251" mass="28441">MPSVSVEERAHIVSPYQHDVSQRQIAAIMNRQLCTVNRICQAFREEGRLCNLPRGHRQRVMDSAKDLLIKQAANDAPFITAREIKDSLNLSATTPTIRRRLHENGLRSHLIPGTYSTWQAAAAAPSEFGARCPRRALDHWFACEENSTQRQDRSPIHTAKLTTRVLEELGMMLLEWPPQGADMKIVENVWGAMKKALSRRPIAGGSQDALWAAVKEEWERLRASNFVDRLFNSLPRRMRAVVAAEGGFTKY</sequence>
<organism evidence="1 2">
    <name type="scientific">Hyalomma asiaticum</name>
    <name type="common">Tick</name>
    <dbReference type="NCBI Taxonomy" id="266040"/>
    <lineage>
        <taxon>Eukaryota</taxon>
        <taxon>Metazoa</taxon>
        <taxon>Ecdysozoa</taxon>
        <taxon>Arthropoda</taxon>
        <taxon>Chelicerata</taxon>
        <taxon>Arachnida</taxon>
        <taxon>Acari</taxon>
        <taxon>Parasitiformes</taxon>
        <taxon>Ixodida</taxon>
        <taxon>Ixodoidea</taxon>
        <taxon>Ixodidae</taxon>
        <taxon>Hyalomminae</taxon>
        <taxon>Hyalomma</taxon>
    </lineage>
</organism>
<evidence type="ECO:0000313" key="2">
    <source>
        <dbReference type="Proteomes" id="UP000821845"/>
    </source>
</evidence>
<dbReference type="Proteomes" id="UP000821845">
    <property type="component" value="Chromosome 1"/>
</dbReference>
<name>A0ACB7TJ27_HYAAI</name>
<dbReference type="EMBL" id="CM023481">
    <property type="protein sequence ID" value="KAH6947045.1"/>
    <property type="molecule type" value="Genomic_DNA"/>
</dbReference>
<proteinExistence type="predicted"/>
<protein>
    <submittedName>
        <fullName evidence="1">Uncharacterized protein</fullName>
    </submittedName>
</protein>
<keyword evidence="2" id="KW-1185">Reference proteome</keyword>
<reference evidence="1" key="1">
    <citation type="submission" date="2020-05" db="EMBL/GenBank/DDBJ databases">
        <title>Large-scale comparative analyses of tick genomes elucidate their genetic diversity and vector capacities.</title>
        <authorList>
            <person name="Jia N."/>
            <person name="Wang J."/>
            <person name="Shi W."/>
            <person name="Du L."/>
            <person name="Sun Y."/>
            <person name="Zhan W."/>
            <person name="Jiang J."/>
            <person name="Wang Q."/>
            <person name="Zhang B."/>
            <person name="Ji P."/>
            <person name="Sakyi L.B."/>
            <person name="Cui X."/>
            <person name="Yuan T."/>
            <person name="Jiang B."/>
            <person name="Yang W."/>
            <person name="Lam T.T.-Y."/>
            <person name="Chang Q."/>
            <person name="Ding S."/>
            <person name="Wang X."/>
            <person name="Zhu J."/>
            <person name="Ruan X."/>
            <person name="Zhao L."/>
            <person name="Wei J."/>
            <person name="Que T."/>
            <person name="Du C."/>
            <person name="Cheng J."/>
            <person name="Dai P."/>
            <person name="Han X."/>
            <person name="Huang E."/>
            <person name="Gao Y."/>
            <person name="Liu J."/>
            <person name="Shao H."/>
            <person name="Ye R."/>
            <person name="Li L."/>
            <person name="Wei W."/>
            <person name="Wang X."/>
            <person name="Wang C."/>
            <person name="Yang T."/>
            <person name="Huo Q."/>
            <person name="Li W."/>
            <person name="Guo W."/>
            <person name="Chen H."/>
            <person name="Zhou L."/>
            <person name="Ni X."/>
            <person name="Tian J."/>
            <person name="Zhou Y."/>
            <person name="Sheng Y."/>
            <person name="Liu T."/>
            <person name="Pan Y."/>
            <person name="Xia L."/>
            <person name="Li J."/>
            <person name="Zhao F."/>
            <person name="Cao W."/>
        </authorList>
    </citation>
    <scope>NUCLEOTIDE SEQUENCE</scope>
    <source>
        <strain evidence="1">Hyas-2018</strain>
    </source>
</reference>
<comment type="caution">
    <text evidence="1">The sequence shown here is derived from an EMBL/GenBank/DDBJ whole genome shotgun (WGS) entry which is preliminary data.</text>
</comment>
<accession>A0ACB7TJ27</accession>
<evidence type="ECO:0000313" key="1">
    <source>
        <dbReference type="EMBL" id="KAH6947045.1"/>
    </source>
</evidence>